<evidence type="ECO:0000256" key="4">
    <source>
        <dbReference type="HAMAP-Rule" id="MF_01914"/>
    </source>
</evidence>
<evidence type="ECO:0000256" key="1">
    <source>
        <dbReference type="ARBA" id="ARBA00022448"/>
    </source>
</evidence>
<evidence type="ECO:0000256" key="3">
    <source>
        <dbReference type="ARBA" id="ARBA00022764"/>
    </source>
</evidence>
<dbReference type="Pfam" id="PF03968">
    <property type="entry name" value="LptD_N"/>
    <property type="match status" value="1"/>
</dbReference>
<comment type="similarity">
    <text evidence="4">Belongs to the LptA family.</text>
</comment>
<name>A0AB39V0K3_9GAMM</name>
<dbReference type="GO" id="GO:0009279">
    <property type="term" value="C:cell outer membrane"/>
    <property type="evidence" value="ECO:0007669"/>
    <property type="project" value="TreeGrafter"/>
</dbReference>
<dbReference type="HAMAP" id="MF_01914">
    <property type="entry name" value="LPS_assembly_LptA"/>
    <property type="match status" value="1"/>
</dbReference>
<evidence type="ECO:0000259" key="5">
    <source>
        <dbReference type="Pfam" id="PF03968"/>
    </source>
</evidence>
<gene>
    <name evidence="4 6" type="primary">lptA</name>
    <name evidence="6" type="ORF">AAIA72_06315</name>
</gene>
<feature type="chain" id="PRO_5044032508" description="Lipopolysaccharide export system protein LptA" evidence="4">
    <location>
        <begin position="25"/>
        <end position="175"/>
    </location>
</feature>
<dbReference type="InterPro" id="IPR005653">
    <property type="entry name" value="OstA-like_N"/>
</dbReference>
<dbReference type="EMBL" id="CP154858">
    <property type="protein sequence ID" value="XDT73580.1"/>
    <property type="molecule type" value="Genomic_DNA"/>
</dbReference>
<keyword evidence="2 4" id="KW-0732">Signal</keyword>
<dbReference type="GO" id="GO:0030288">
    <property type="term" value="C:outer membrane-bounded periplasmic space"/>
    <property type="evidence" value="ECO:0007669"/>
    <property type="project" value="TreeGrafter"/>
</dbReference>
<dbReference type="GO" id="GO:0017089">
    <property type="term" value="F:glycolipid transfer activity"/>
    <property type="evidence" value="ECO:0007669"/>
    <property type="project" value="TreeGrafter"/>
</dbReference>
<evidence type="ECO:0000313" key="6">
    <source>
        <dbReference type="EMBL" id="XDT73580.1"/>
    </source>
</evidence>
<accession>A0AB39V0K3</accession>
<dbReference type="AlphaFoldDB" id="A0AB39V0K3"/>
<comment type="subcellular location">
    <subcellularLocation>
        <location evidence="4">Periplasm</location>
    </subcellularLocation>
</comment>
<dbReference type="PANTHER" id="PTHR36504:SF1">
    <property type="entry name" value="LIPOPOLYSACCHARIDE EXPORT SYSTEM PROTEIN LPTA"/>
    <property type="match status" value="1"/>
</dbReference>
<dbReference type="GO" id="GO:0043165">
    <property type="term" value="P:Gram-negative-bacterium-type cell outer membrane assembly"/>
    <property type="evidence" value="ECO:0007669"/>
    <property type="project" value="UniProtKB-UniRule"/>
</dbReference>
<feature type="domain" description="Organic solvent tolerance-like N-terminal" evidence="5">
    <location>
        <begin position="36"/>
        <end position="144"/>
    </location>
</feature>
<comment type="function">
    <text evidence="4">Involved in the assembly of lipopolysaccharide (LPS). Required for the translocation of LPS from the inner membrane to the outer membrane. May form a bridge between the inner membrane and the outer membrane, via interactions with LptC and LptD, thereby facilitating LPS transfer across the periplasm.</text>
</comment>
<dbReference type="KEGG" id="tcd:AAIA72_06315"/>
<organism evidence="6">
    <name type="scientific">Thermohahella caldifontis</name>
    <dbReference type="NCBI Taxonomy" id="3142973"/>
    <lineage>
        <taxon>Bacteria</taxon>
        <taxon>Pseudomonadati</taxon>
        <taxon>Pseudomonadota</taxon>
        <taxon>Gammaproteobacteria</taxon>
        <taxon>Oceanospirillales</taxon>
        <taxon>Hahellaceae</taxon>
        <taxon>Thermohahella</taxon>
    </lineage>
</organism>
<dbReference type="GO" id="GO:0015920">
    <property type="term" value="P:lipopolysaccharide transport"/>
    <property type="evidence" value="ECO:0007669"/>
    <property type="project" value="UniProtKB-UniRule"/>
</dbReference>
<sequence precursor="true">MKFNLLSILSALILALSGISATRALELAASTDPIRVQADRAQLDEASGKATYSGHVVVTQGEARLEAETVILYRDAQGVSRVEAHGQPAYLRQIAPGDTVATEAWGETLVYSRDTQTLELLRGARLKQGTNVFRGNTIHYNTRTRVVDARFDENTGTGRVEMIITPANKEAPAKP</sequence>
<protein>
    <recommendedName>
        <fullName evidence="4">Lipopolysaccharide export system protein LptA</fullName>
    </recommendedName>
</protein>
<keyword evidence="1 4" id="KW-0813">Transport</keyword>
<proteinExistence type="inferred from homology"/>
<dbReference type="PANTHER" id="PTHR36504">
    <property type="entry name" value="LIPOPOLYSACCHARIDE EXPORT SYSTEM PROTEIN LPTA"/>
    <property type="match status" value="1"/>
</dbReference>
<dbReference type="InterPro" id="IPR052037">
    <property type="entry name" value="LPS_export_LptA"/>
</dbReference>
<feature type="signal peptide" evidence="4">
    <location>
        <begin position="1"/>
        <end position="24"/>
    </location>
</feature>
<dbReference type="GO" id="GO:0001530">
    <property type="term" value="F:lipopolysaccharide binding"/>
    <property type="evidence" value="ECO:0007669"/>
    <property type="project" value="InterPro"/>
</dbReference>
<reference evidence="6" key="1">
    <citation type="submission" date="2024-05" db="EMBL/GenBank/DDBJ databases">
        <title>Genome sequencing of novel strain.</title>
        <authorList>
            <person name="Ganbat D."/>
            <person name="Ganbat S."/>
            <person name="Lee S.-J."/>
        </authorList>
    </citation>
    <scope>NUCLEOTIDE SEQUENCE</scope>
    <source>
        <strain evidence="6">SMD15-11</strain>
    </source>
</reference>
<dbReference type="RefSeq" id="WP_369602566.1">
    <property type="nucleotide sequence ID" value="NZ_CP154858.1"/>
</dbReference>
<dbReference type="Gene3D" id="2.60.450.10">
    <property type="entry name" value="Lipopolysaccharide (LPS) transport protein A like domain"/>
    <property type="match status" value="1"/>
</dbReference>
<dbReference type="NCBIfam" id="TIGR03002">
    <property type="entry name" value="outer_YhbN_LptA"/>
    <property type="match status" value="1"/>
</dbReference>
<dbReference type="InterPro" id="IPR014340">
    <property type="entry name" value="LptA"/>
</dbReference>
<evidence type="ECO:0000256" key="2">
    <source>
        <dbReference type="ARBA" id="ARBA00022729"/>
    </source>
</evidence>
<keyword evidence="3 4" id="KW-0574">Periplasm</keyword>
<comment type="subunit">
    <text evidence="4">Component of the lipopolysaccharide transport and assembly complex.</text>
</comment>